<comment type="caution">
    <text evidence="1">The sequence shown here is derived from an EMBL/GenBank/DDBJ whole genome shotgun (WGS) entry which is preliminary data.</text>
</comment>
<name>A0ABW1EIE1_9BACT</name>
<evidence type="ECO:0000313" key="1">
    <source>
        <dbReference type="EMBL" id="MFC5863868.1"/>
    </source>
</evidence>
<keyword evidence="2" id="KW-1185">Reference proteome</keyword>
<dbReference type="Proteomes" id="UP001596091">
    <property type="component" value="Unassembled WGS sequence"/>
</dbReference>
<sequence length="123" mass="13674">MTPENFVNALKVQTSDAAVRGTVAQLRAPSGRKPDPKLVMLSEWFNELSSSDQEHVTEVIRQAAQLAVFGFFCVLDGVTVFEDGPNKGDLKLIYSNRSETLVLNNPQVEFLHDIYNSKCEDSV</sequence>
<reference evidence="2" key="1">
    <citation type="journal article" date="2019" name="Int. J. Syst. Evol. Microbiol.">
        <title>The Global Catalogue of Microorganisms (GCM) 10K type strain sequencing project: providing services to taxonomists for standard genome sequencing and annotation.</title>
        <authorList>
            <consortium name="The Broad Institute Genomics Platform"/>
            <consortium name="The Broad Institute Genome Sequencing Center for Infectious Disease"/>
            <person name="Wu L."/>
            <person name="Ma J."/>
        </authorList>
    </citation>
    <scope>NUCLEOTIDE SEQUENCE [LARGE SCALE GENOMIC DNA]</scope>
    <source>
        <strain evidence="2">JCM 4087</strain>
    </source>
</reference>
<organism evidence="1 2">
    <name type="scientific">Acidicapsa dinghuensis</name>
    <dbReference type="NCBI Taxonomy" id="2218256"/>
    <lineage>
        <taxon>Bacteria</taxon>
        <taxon>Pseudomonadati</taxon>
        <taxon>Acidobacteriota</taxon>
        <taxon>Terriglobia</taxon>
        <taxon>Terriglobales</taxon>
        <taxon>Acidobacteriaceae</taxon>
        <taxon>Acidicapsa</taxon>
    </lineage>
</organism>
<dbReference type="EMBL" id="JBHSPH010000007">
    <property type="protein sequence ID" value="MFC5863868.1"/>
    <property type="molecule type" value="Genomic_DNA"/>
</dbReference>
<proteinExistence type="predicted"/>
<evidence type="ECO:0000313" key="2">
    <source>
        <dbReference type="Proteomes" id="UP001596091"/>
    </source>
</evidence>
<dbReference type="RefSeq" id="WP_263342216.1">
    <property type="nucleotide sequence ID" value="NZ_JAGSYH010000010.1"/>
</dbReference>
<accession>A0ABW1EIE1</accession>
<protein>
    <submittedName>
        <fullName evidence="1">Uncharacterized protein</fullName>
    </submittedName>
</protein>
<gene>
    <name evidence="1" type="ORF">ACFPT7_16285</name>
</gene>